<accession>A0A8S0YZ01</accession>
<sequence>MKCSHVPCGKPYHLSCLALTTEKYKEFTQEYRSQWKCPECVYTTPRSDNSETPIRYHGITQKCFTPSINVNTMRGSRNASHSCAMDTEEKLLKEFREFRLEVLTQLDEQKKEYKLLLNRFANTELQLQELKKEMP</sequence>
<keyword evidence="3" id="KW-1185">Reference proteome</keyword>
<reference evidence="2 3" key="1">
    <citation type="submission" date="2020-04" db="EMBL/GenBank/DDBJ databases">
        <authorList>
            <person name="Wallbank WR R."/>
            <person name="Pardo Diaz C."/>
            <person name="Kozak K."/>
            <person name="Martin S."/>
            <person name="Jiggins C."/>
            <person name="Moest M."/>
            <person name="Warren A I."/>
            <person name="Byers J.R.P. K."/>
            <person name="Montejo-Kovacevich G."/>
            <person name="Yen C E."/>
        </authorList>
    </citation>
    <scope>NUCLEOTIDE SEQUENCE [LARGE SCALE GENOMIC DNA]</scope>
</reference>
<evidence type="ECO:0000313" key="3">
    <source>
        <dbReference type="Proteomes" id="UP000494106"/>
    </source>
</evidence>
<keyword evidence="1" id="KW-0175">Coiled coil</keyword>
<evidence type="ECO:0008006" key="4">
    <source>
        <dbReference type="Google" id="ProtNLM"/>
    </source>
</evidence>
<name>A0A8S0YZ01_ARCPL</name>
<dbReference type="Gene3D" id="3.30.40.10">
    <property type="entry name" value="Zinc/RING finger domain, C3HC4 (zinc finger)"/>
    <property type="match status" value="1"/>
</dbReference>
<dbReference type="EMBL" id="CADEBC010000208">
    <property type="protein sequence ID" value="CAB3225757.1"/>
    <property type="molecule type" value="Genomic_DNA"/>
</dbReference>
<comment type="caution">
    <text evidence="2">The sequence shown here is derived from an EMBL/GenBank/DDBJ whole genome shotgun (WGS) entry which is preliminary data.</text>
</comment>
<evidence type="ECO:0000256" key="1">
    <source>
        <dbReference type="SAM" id="Coils"/>
    </source>
</evidence>
<protein>
    <recommendedName>
        <fullName evidence="4">PHD-type domain-containing protein</fullName>
    </recommendedName>
</protein>
<evidence type="ECO:0000313" key="2">
    <source>
        <dbReference type="EMBL" id="CAB3225757.1"/>
    </source>
</evidence>
<dbReference type="SUPFAM" id="SSF57903">
    <property type="entry name" value="FYVE/PHD zinc finger"/>
    <property type="match status" value="1"/>
</dbReference>
<dbReference type="AlphaFoldDB" id="A0A8S0YZ01"/>
<dbReference type="Proteomes" id="UP000494106">
    <property type="component" value="Unassembled WGS sequence"/>
</dbReference>
<feature type="coiled-coil region" evidence="1">
    <location>
        <begin position="103"/>
        <end position="133"/>
    </location>
</feature>
<dbReference type="InterPro" id="IPR013083">
    <property type="entry name" value="Znf_RING/FYVE/PHD"/>
</dbReference>
<organism evidence="2 3">
    <name type="scientific">Arctia plantaginis</name>
    <name type="common">Wood tiger moth</name>
    <name type="synonym">Phalaena plantaginis</name>
    <dbReference type="NCBI Taxonomy" id="874455"/>
    <lineage>
        <taxon>Eukaryota</taxon>
        <taxon>Metazoa</taxon>
        <taxon>Ecdysozoa</taxon>
        <taxon>Arthropoda</taxon>
        <taxon>Hexapoda</taxon>
        <taxon>Insecta</taxon>
        <taxon>Pterygota</taxon>
        <taxon>Neoptera</taxon>
        <taxon>Endopterygota</taxon>
        <taxon>Lepidoptera</taxon>
        <taxon>Glossata</taxon>
        <taxon>Ditrysia</taxon>
        <taxon>Noctuoidea</taxon>
        <taxon>Erebidae</taxon>
        <taxon>Arctiinae</taxon>
        <taxon>Arctia</taxon>
    </lineage>
</organism>
<dbReference type="OrthoDB" id="7480125at2759"/>
<gene>
    <name evidence="2" type="ORF">APLA_LOCUS2573</name>
</gene>
<proteinExistence type="predicted"/>
<dbReference type="InterPro" id="IPR011011">
    <property type="entry name" value="Znf_FYVE_PHD"/>
</dbReference>